<proteinExistence type="predicted"/>
<comment type="caution">
    <text evidence="1">The sequence shown here is derived from an EMBL/GenBank/DDBJ whole genome shotgun (WGS) entry which is preliminary data.</text>
</comment>
<dbReference type="Proteomes" id="UP001454036">
    <property type="component" value="Unassembled WGS sequence"/>
</dbReference>
<dbReference type="AlphaFoldDB" id="A0AAV3QQ82"/>
<dbReference type="EMBL" id="BAABME010022261">
    <property type="protein sequence ID" value="GAA0165371.1"/>
    <property type="molecule type" value="Genomic_DNA"/>
</dbReference>
<reference evidence="1 2" key="1">
    <citation type="submission" date="2024-01" db="EMBL/GenBank/DDBJ databases">
        <title>The complete chloroplast genome sequence of Lithospermum erythrorhizon: insights into the phylogenetic relationship among Boraginaceae species and the maternal lineages of purple gromwells.</title>
        <authorList>
            <person name="Okada T."/>
            <person name="Watanabe K."/>
        </authorList>
    </citation>
    <scope>NUCLEOTIDE SEQUENCE [LARGE SCALE GENOMIC DNA]</scope>
</reference>
<evidence type="ECO:0000313" key="1">
    <source>
        <dbReference type="EMBL" id="GAA0165371.1"/>
    </source>
</evidence>
<evidence type="ECO:0000313" key="2">
    <source>
        <dbReference type="Proteomes" id="UP001454036"/>
    </source>
</evidence>
<gene>
    <name evidence="1" type="ORF">LIER_39965</name>
</gene>
<protein>
    <submittedName>
        <fullName evidence="1">Uncharacterized protein</fullName>
    </submittedName>
</protein>
<accession>A0AAV3QQ82</accession>
<organism evidence="1 2">
    <name type="scientific">Lithospermum erythrorhizon</name>
    <name type="common">Purple gromwell</name>
    <name type="synonym">Lithospermum officinale var. erythrorhizon</name>
    <dbReference type="NCBI Taxonomy" id="34254"/>
    <lineage>
        <taxon>Eukaryota</taxon>
        <taxon>Viridiplantae</taxon>
        <taxon>Streptophyta</taxon>
        <taxon>Embryophyta</taxon>
        <taxon>Tracheophyta</taxon>
        <taxon>Spermatophyta</taxon>
        <taxon>Magnoliopsida</taxon>
        <taxon>eudicotyledons</taxon>
        <taxon>Gunneridae</taxon>
        <taxon>Pentapetalae</taxon>
        <taxon>asterids</taxon>
        <taxon>lamiids</taxon>
        <taxon>Boraginales</taxon>
        <taxon>Boraginaceae</taxon>
        <taxon>Boraginoideae</taxon>
        <taxon>Lithospermeae</taxon>
        <taxon>Lithospermum</taxon>
    </lineage>
</organism>
<keyword evidence="2" id="KW-1185">Reference proteome</keyword>
<name>A0AAV3QQ82_LITER</name>
<sequence length="159" mass="18049">MKLFKTNEIVPKQVKPFKSYRRYRKLATEKVKKIRPGRNGLRLFTIRGKLNICVAKAISNSLILIGSRRIQRQALLPKGVGILFRLIDANEVWELLLTMSEQMGKVGSTLTPHLLRVVGAAKEVMNRLPGILCASNFSFGHRRSQGHLLFLLECFSHPL</sequence>